<evidence type="ECO:0000313" key="3">
    <source>
        <dbReference type="Proteomes" id="UP000248395"/>
    </source>
</evidence>
<evidence type="ECO:0000313" key="2">
    <source>
        <dbReference type="EMBL" id="PXX50418.1"/>
    </source>
</evidence>
<organism evidence="2 3">
    <name type="scientific">Aquitalea magnusonii</name>
    <dbReference type="NCBI Taxonomy" id="332411"/>
    <lineage>
        <taxon>Bacteria</taxon>
        <taxon>Pseudomonadati</taxon>
        <taxon>Pseudomonadota</taxon>
        <taxon>Betaproteobacteria</taxon>
        <taxon>Neisseriales</taxon>
        <taxon>Chromobacteriaceae</taxon>
        <taxon>Aquitalea</taxon>
    </lineage>
</organism>
<keyword evidence="3" id="KW-1185">Reference proteome</keyword>
<accession>A0A318JQ80</accession>
<feature type="region of interest" description="Disordered" evidence="1">
    <location>
        <begin position="58"/>
        <end position="85"/>
    </location>
</feature>
<sequence length="155" mass="17391">MSGWLCEATNCKGGRGGMPHLARLCGILAPLLIVTRHPSMKDPCDHYTFDLIGGVQKKPGRKPLGERAMTVAERKRRSREQRRNRLQELSVTVELSRDAQKSLDKMIEWWGVSKKEAINRALQIACQSQTGRTGMLFDLDLPPAATKKAPRKRQG</sequence>
<gene>
    <name evidence="2" type="ORF">DFR38_10265</name>
</gene>
<comment type="caution">
    <text evidence="2">The sequence shown here is derived from an EMBL/GenBank/DDBJ whole genome shotgun (WGS) entry which is preliminary data.</text>
</comment>
<proteinExistence type="predicted"/>
<dbReference type="CDD" id="cd21631">
    <property type="entry name" value="RHH_CopG_NikR-like"/>
    <property type="match status" value="1"/>
</dbReference>
<reference evidence="2 3" key="1">
    <citation type="submission" date="2018-05" db="EMBL/GenBank/DDBJ databases">
        <title>Genomic Encyclopedia of Type Strains, Phase IV (KMG-IV): sequencing the most valuable type-strain genomes for metagenomic binning, comparative biology and taxonomic classification.</title>
        <authorList>
            <person name="Goeker M."/>
        </authorList>
    </citation>
    <scope>NUCLEOTIDE SEQUENCE [LARGE SCALE GENOMIC DNA]</scope>
    <source>
        <strain evidence="2 3">DSM 25134</strain>
    </source>
</reference>
<evidence type="ECO:0000256" key="1">
    <source>
        <dbReference type="SAM" id="MobiDB-lite"/>
    </source>
</evidence>
<dbReference type="Proteomes" id="UP000248395">
    <property type="component" value="Unassembled WGS sequence"/>
</dbReference>
<dbReference type="AlphaFoldDB" id="A0A318JQ80"/>
<dbReference type="EMBL" id="QJKC01000002">
    <property type="protein sequence ID" value="PXX50418.1"/>
    <property type="molecule type" value="Genomic_DNA"/>
</dbReference>
<name>A0A318JQ80_9NEIS</name>
<protein>
    <submittedName>
        <fullName evidence="2">Uncharacterized protein</fullName>
    </submittedName>
</protein>